<dbReference type="EMBL" id="JAEKNN010000005">
    <property type="protein sequence ID" value="MBJ7607917.1"/>
    <property type="molecule type" value="Genomic_DNA"/>
</dbReference>
<evidence type="ECO:0000313" key="8">
    <source>
        <dbReference type="Proteomes" id="UP000614410"/>
    </source>
</evidence>
<dbReference type="PROSITE" id="PS51257">
    <property type="entry name" value="PROKAR_LIPOPROTEIN"/>
    <property type="match status" value="1"/>
</dbReference>
<dbReference type="Pfam" id="PF13365">
    <property type="entry name" value="Trypsin_2"/>
    <property type="match status" value="1"/>
</dbReference>
<evidence type="ECO:0000313" key="7">
    <source>
        <dbReference type="EMBL" id="MBJ7607917.1"/>
    </source>
</evidence>
<feature type="region of interest" description="Disordered" evidence="4">
    <location>
        <begin position="322"/>
        <end position="341"/>
    </location>
</feature>
<dbReference type="Pfam" id="PF13180">
    <property type="entry name" value="PDZ_2"/>
    <property type="match status" value="1"/>
</dbReference>
<gene>
    <name evidence="7" type="ORF">JF887_00590</name>
</gene>
<feature type="chain" id="PRO_5037519614" evidence="5">
    <location>
        <begin position="22"/>
        <end position="341"/>
    </location>
</feature>
<dbReference type="PRINTS" id="PR00834">
    <property type="entry name" value="PROTEASES2C"/>
</dbReference>
<evidence type="ECO:0000256" key="2">
    <source>
        <dbReference type="ARBA" id="ARBA00022670"/>
    </source>
</evidence>
<feature type="signal peptide" evidence="5">
    <location>
        <begin position="1"/>
        <end position="21"/>
    </location>
</feature>
<proteinExistence type="inferred from homology"/>
<dbReference type="InterPro" id="IPR001478">
    <property type="entry name" value="PDZ"/>
</dbReference>
<reference evidence="7 8" key="1">
    <citation type="submission" date="2020-10" db="EMBL/GenBank/DDBJ databases">
        <title>Ca. Dormibacterota MAGs.</title>
        <authorList>
            <person name="Montgomery K."/>
        </authorList>
    </citation>
    <scope>NUCLEOTIDE SEQUENCE [LARGE SCALE GENOMIC DNA]</scope>
    <source>
        <strain evidence="7">Mitchell_Peninsula_5</strain>
    </source>
</reference>
<dbReference type="InterPro" id="IPR009003">
    <property type="entry name" value="Peptidase_S1_PA"/>
</dbReference>
<comment type="similarity">
    <text evidence="1">Belongs to the peptidase S1C family.</text>
</comment>
<dbReference type="InterPro" id="IPR001940">
    <property type="entry name" value="Peptidase_S1C"/>
</dbReference>
<dbReference type="Gene3D" id="2.30.42.10">
    <property type="match status" value="1"/>
</dbReference>
<dbReference type="PANTHER" id="PTHR43343:SF3">
    <property type="entry name" value="PROTEASE DO-LIKE 8, CHLOROPLASTIC"/>
    <property type="match status" value="1"/>
</dbReference>
<dbReference type="GO" id="GO:0006508">
    <property type="term" value="P:proteolysis"/>
    <property type="evidence" value="ECO:0007669"/>
    <property type="project" value="UniProtKB-KW"/>
</dbReference>
<accession>A0A934KHL0</accession>
<sequence length="341" mass="32593">MSLNRGAVAHSIVGLAAIATAVLVAGCGGSPAGAPGAAGNTTGDIFAAVVNINGVVTDGHIAGTGMIIASDGIVLTNNHVVAGTTRLTAQVGAAGRVYNATVLGVDPSQDVAVIRLEGASHLPTVPVEASGVLNLGDPVTALGNALGKNGAPAVVTGHVTSLDETLTVLSEGDAGVNSLSGLIQMNAPIQPGDSGGPLLNGGGRVIGMDTAGTPSQGTGASHGDAIPINTAIDIARQITSGATSPYIQSGHSGVLGITVVAPSGGGGARVSTVVSGEAAAGAGMAVGDVITAFNGTGVASPTDFATASQGWRPGDLVTVSWRDPSGGAHQAGVSLSPGPPA</sequence>
<keyword evidence="3" id="KW-0378">Hydrolase</keyword>
<dbReference type="InterPro" id="IPR051201">
    <property type="entry name" value="Chloro_Bact_Ser_Proteases"/>
</dbReference>
<protein>
    <submittedName>
        <fullName evidence="7">Trypsin-like peptidase domain-containing protein</fullName>
    </submittedName>
</protein>
<keyword evidence="2" id="KW-0645">Protease</keyword>
<comment type="caution">
    <text evidence="7">The sequence shown here is derived from an EMBL/GenBank/DDBJ whole genome shotgun (WGS) entry which is preliminary data.</text>
</comment>
<evidence type="ECO:0000259" key="6">
    <source>
        <dbReference type="PROSITE" id="PS50106"/>
    </source>
</evidence>
<evidence type="ECO:0000256" key="5">
    <source>
        <dbReference type="SAM" id="SignalP"/>
    </source>
</evidence>
<dbReference type="SUPFAM" id="SSF50156">
    <property type="entry name" value="PDZ domain-like"/>
    <property type="match status" value="1"/>
</dbReference>
<dbReference type="SUPFAM" id="SSF50494">
    <property type="entry name" value="Trypsin-like serine proteases"/>
    <property type="match status" value="1"/>
</dbReference>
<evidence type="ECO:0000256" key="3">
    <source>
        <dbReference type="ARBA" id="ARBA00022801"/>
    </source>
</evidence>
<dbReference type="InterPro" id="IPR043504">
    <property type="entry name" value="Peptidase_S1_PA_chymotrypsin"/>
</dbReference>
<feature type="domain" description="PDZ" evidence="6">
    <location>
        <begin position="244"/>
        <end position="298"/>
    </location>
</feature>
<dbReference type="PROSITE" id="PS50106">
    <property type="entry name" value="PDZ"/>
    <property type="match status" value="1"/>
</dbReference>
<dbReference type="PANTHER" id="PTHR43343">
    <property type="entry name" value="PEPTIDASE S12"/>
    <property type="match status" value="1"/>
</dbReference>
<dbReference type="SMART" id="SM00228">
    <property type="entry name" value="PDZ"/>
    <property type="match status" value="1"/>
</dbReference>
<dbReference type="AlphaFoldDB" id="A0A934KHL0"/>
<evidence type="ECO:0000256" key="1">
    <source>
        <dbReference type="ARBA" id="ARBA00010541"/>
    </source>
</evidence>
<dbReference type="GO" id="GO:0004252">
    <property type="term" value="F:serine-type endopeptidase activity"/>
    <property type="evidence" value="ECO:0007669"/>
    <property type="project" value="InterPro"/>
</dbReference>
<name>A0A934KHL0_9BACT</name>
<organism evidence="7 8">
    <name type="scientific">Candidatus Amunia macphersoniae</name>
    <dbReference type="NCBI Taxonomy" id="3127014"/>
    <lineage>
        <taxon>Bacteria</taxon>
        <taxon>Bacillati</taxon>
        <taxon>Candidatus Dormiibacterota</taxon>
        <taxon>Candidatus Dormibacteria</taxon>
        <taxon>Candidatus Aeolococcales</taxon>
        <taxon>Candidatus Aeolococcaceae</taxon>
        <taxon>Candidatus Amunia</taxon>
    </lineage>
</organism>
<dbReference type="Gene3D" id="2.40.10.10">
    <property type="entry name" value="Trypsin-like serine proteases"/>
    <property type="match status" value="2"/>
</dbReference>
<evidence type="ECO:0000256" key="4">
    <source>
        <dbReference type="SAM" id="MobiDB-lite"/>
    </source>
</evidence>
<keyword evidence="5" id="KW-0732">Signal</keyword>
<dbReference type="InterPro" id="IPR036034">
    <property type="entry name" value="PDZ_sf"/>
</dbReference>
<dbReference type="Proteomes" id="UP000614410">
    <property type="component" value="Unassembled WGS sequence"/>
</dbReference>